<dbReference type="AlphaFoldDB" id="A0A934RZT4"/>
<dbReference type="PANTHER" id="PTHR43312">
    <property type="entry name" value="D-THREO-ALDOSE 1-DEHYDROGENASE"/>
    <property type="match status" value="1"/>
</dbReference>
<dbReference type="RefSeq" id="WP_200354715.1">
    <property type="nucleotide sequence ID" value="NZ_JAENIL010000009.1"/>
</dbReference>
<dbReference type="Pfam" id="PF00248">
    <property type="entry name" value="Aldo_ket_red"/>
    <property type="match status" value="1"/>
</dbReference>
<comment type="caution">
    <text evidence="2">The sequence shown here is derived from an EMBL/GenBank/DDBJ whole genome shotgun (WGS) entry which is preliminary data.</text>
</comment>
<gene>
    <name evidence="2" type="ORF">JIN87_06425</name>
</gene>
<dbReference type="EMBL" id="JAENIL010000009">
    <property type="protein sequence ID" value="MBK1876498.1"/>
    <property type="molecule type" value="Genomic_DNA"/>
</dbReference>
<dbReference type="InterPro" id="IPR023210">
    <property type="entry name" value="NADP_OxRdtase_dom"/>
</dbReference>
<dbReference type="Gene3D" id="3.20.20.100">
    <property type="entry name" value="NADP-dependent oxidoreductase domain"/>
    <property type="match status" value="1"/>
</dbReference>
<dbReference type="SUPFAM" id="SSF51430">
    <property type="entry name" value="NAD(P)-linked oxidoreductase"/>
    <property type="match status" value="1"/>
</dbReference>
<protein>
    <submittedName>
        <fullName evidence="2">Aldo/keto reductase</fullName>
    </submittedName>
</protein>
<accession>A0A934RZT4</accession>
<dbReference type="InterPro" id="IPR036812">
    <property type="entry name" value="NAD(P)_OxRdtase_dom_sf"/>
</dbReference>
<dbReference type="Proteomes" id="UP000617628">
    <property type="component" value="Unassembled WGS sequence"/>
</dbReference>
<proteinExistence type="predicted"/>
<dbReference type="InterPro" id="IPR053135">
    <property type="entry name" value="AKR2_Oxidoreductase"/>
</dbReference>
<feature type="domain" description="NADP-dependent oxidoreductase" evidence="1">
    <location>
        <begin position="73"/>
        <end position="141"/>
    </location>
</feature>
<keyword evidence="3" id="KW-1185">Reference proteome</keyword>
<sequence>MRGNDKQERRAFVRKVVTGAVGVSLAPQILKGADAPRVGAASRAKPLAAEWRNRKAGMAYRMFGNTGMMVSEIVFGSSSWDDEDKYFDVLDLGLEKGINYIDVAPQYQRGQSERVVGRYLKERKVRDQFFVSSKISFYDEFMTELAEEILSGLPGEKRTEIEKRAAALIEERGVTKPGYHFQYFKAQDKKFLLAYIRHLVIQDYGRLKSWKPRIKKRMREIAEDSLSAMGLDYYDVLHCPHGVAMPEMLDDENIREFFEEFKAEGKMRFSAVSAHNDVAGILDRAIELGHYDGAMLAYNIGNHASLERSIQKAKAIGMGIVAMKVARVLTVDWAPKWLTSKLNTTISEDVSLHAKTYLWALQNPDISCCVSEMMTREMVADNSSIVGRKVELKKV</sequence>
<dbReference type="PANTHER" id="PTHR43312:SF1">
    <property type="entry name" value="NADP-DEPENDENT OXIDOREDUCTASE DOMAIN-CONTAINING PROTEIN"/>
    <property type="match status" value="1"/>
</dbReference>
<organism evidence="2 3">
    <name type="scientific">Pelagicoccus mobilis</name>
    <dbReference type="NCBI Taxonomy" id="415221"/>
    <lineage>
        <taxon>Bacteria</taxon>
        <taxon>Pseudomonadati</taxon>
        <taxon>Verrucomicrobiota</taxon>
        <taxon>Opitutia</taxon>
        <taxon>Puniceicoccales</taxon>
        <taxon>Pelagicoccaceae</taxon>
        <taxon>Pelagicoccus</taxon>
    </lineage>
</organism>
<evidence type="ECO:0000313" key="2">
    <source>
        <dbReference type="EMBL" id="MBK1876498.1"/>
    </source>
</evidence>
<evidence type="ECO:0000259" key="1">
    <source>
        <dbReference type="Pfam" id="PF00248"/>
    </source>
</evidence>
<evidence type="ECO:0000313" key="3">
    <source>
        <dbReference type="Proteomes" id="UP000617628"/>
    </source>
</evidence>
<name>A0A934RZT4_9BACT</name>
<reference evidence="2" key="1">
    <citation type="submission" date="2021-01" db="EMBL/GenBank/DDBJ databases">
        <title>Modified the classification status of verrucomicrobia.</title>
        <authorList>
            <person name="Feng X."/>
        </authorList>
    </citation>
    <scope>NUCLEOTIDE SEQUENCE</scope>
    <source>
        <strain evidence="2">KCTC 13126</strain>
    </source>
</reference>